<keyword evidence="2" id="KW-0862">Zinc</keyword>
<evidence type="ECO:0000256" key="2">
    <source>
        <dbReference type="ARBA" id="ARBA00022833"/>
    </source>
</evidence>
<dbReference type="InterPro" id="IPR001138">
    <property type="entry name" value="Zn2Cys6_DnaBD"/>
</dbReference>
<keyword evidence="7" id="KW-1133">Transmembrane helix</keyword>
<dbReference type="Proteomes" id="UP000277212">
    <property type="component" value="Unassembled WGS sequence"/>
</dbReference>
<keyword evidence="4" id="KW-0238">DNA-binding</keyword>
<evidence type="ECO:0000256" key="6">
    <source>
        <dbReference type="ARBA" id="ARBA00023242"/>
    </source>
</evidence>
<keyword evidence="7" id="KW-0812">Transmembrane</keyword>
<evidence type="ECO:0000313" key="10">
    <source>
        <dbReference type="Proteomes" id="UP000277212"/>
    </source>
</evidence>
<evidence type="ECO:0000256" key="7">
    <source>
        <dbReference type="SAM" id="Phobius"/>
    </source>
</evidence>
<accession>A0A3M2S8G8</accession>
<evidence type="ECO:0000313" key="9">
    <source>
        <dbReference type="EMBL" id="RMJ13857.1"/>
    </source>
</evidence>
<dbReference type="EMBL" id="NKUJ01000098">
    <property type="protein sequence ID" value="RMJ13857.1"/>
    <property type="molecule type" value="Genomic_DNA"/>
</dbReference>
<evidence type="ECO:0000256" key="1">
    <source>
        <dbReference type="ARBA" id="ARBA00022723"/>
    </source>
</evidence>
<evidence type="ECO:0000256" key="5">
    <source>
        <dbReference type="ARBA" id="ARBA00023163"/>
    </source>
</evidence>
<dbReference type="GO" id="GO:0008270">
    <property type="term" value="F:zinc ion binding"/>
    <property type="evidence" value="ECO:0007669"/>
    <property type="project" value="InterPro"/>
</dbReference>
<dbReference type="STRING" id="2010991.A0A3M2S8G8"/>
<proteinExistence type="predicted"/>
<dbReference type="Gene3D" id="4.10.240.10">
    <property type="entry name" value="Zn(2)-C6 fungal-type DNA-binding domain"/>
    <property type="match status" value="1"/>
</dbReference>
<evidence type="ECO:0000256" key="3">
    <source>
        <dbReference type="ARBA" id="ARBA00023015"/>
    </source>
</evidence>
<dbReference type="SMART" id="SM00066">
    <property type="entry name" value="GAL4"/>
    <property type="match status" value="1"/>
</dbReference>
<reference evidence="9 10" key="1">
    <citation type="submission" date="2017-06" db="EMBL/GenBank/DDBJ databases">
        <title>Comparative genomic analysis of Ambrosia Fusariam Clade fungi.</title>
        <authorList>
            <person name="Stajich J.E."/>
            <person name="Carrillo J."/>
            <person name="Kijimoto T."/>
            <person name="Eskalen A."/>
            <person name="O'Donnell K."/>
            <person name="Kasson M."/>
        </authorList>
    </citation>
    <scope>NUCLEOTIDE SEQUENCE [LARGE SCALE GENOMIC DNA]</scope>
    <source>
        <strain evidence="9">UCR3666</strain>
    </source>
</reference>
<sequence>MSFLAREEEQQLLEPFKPPFKRRFKPKAKTGCHTCKIRRIKCDETRPACRRCISTDRVCDGYPSVFRILTVGATQSSTSTPTTGPQPTLSLYQPKSSIITVDQVDKLSLYFHRKRQANVCYRNEARAVLANLSDPTIRHALDSLIALNDGIETTRHAATVATHGVFINQRSLDAYNAAVSGLASRLKEEPSRTSAQAALVCCHMFVSIEVMMGDYATAFQHFLLGLRIMYQYRNRPGVNDTGRVVPCYNLGFPHLDEFAIKLFASGYPGPKHMSSCEREHSSSTTTNINAILCDQARSDLSVLSVEVLAFLKRVTGLQSQYQVAELMATRTQILGCLQSWEQTYSRTANEMIKGMSSKRVRFGAAFSLLLHGVLTVVVNLAIGASTYDGHSLGSEVAIIKATAHMATEIGKSA</sequence>
<keyword evidence="7" id="KW-0472">Membrane</keyword>
<keyword evidence="3" id="KW-0805">Transcription regulation</keyword>
<keyword evidence="10" id="KW-1185">Reference proteome</keyword>
<dbReference type="AlphaFoldDB" id="A0A3M2S8G8"/>
<dbReference type="SUPFAM" id="SSF57701">
    <property type="entry name" value="Zn2/Cys6 DNA-binding domain"/>
    <property type="match status" value="1"/>
</dbReference>
<dbReference type="InterPro" id="IPR052360">
    <property type="entry name" value="Transcr_Regulatory_Proteins"/>
</dbReference>
<keyword evidence="1" id="KW-0479">Metal-binding</keyword>
<dbReference type="GO" id="GO:0000981">
    <property type="term" value="F:DNA-binding transcription factor activity, RNA polymerase II-specific"/>
    <property type="evidence" value="ECO:0007669"/>
    <property type="project" value="InterPro"/>
</dbReference>
<organism evidence="9 10">
    <name type="scientific">Fusarium kuroshium</name>
    <dbReference type="NCBI Taxonomy" id="2010991"/>
    <lineage>
        <taxon>Eukaryota</taxon>
        <taxon>Fungi</taxon>
        <taxon>Dikarya</taxon>
        <taxon>Ascomycota</taxon>
        <taxon>Pezizomycotina</taxon>
        <taxon>Sordariomycetes</taxon>
        <taxon>Hypocreomycetidae</taxon>
        <taxon>Hypocreales</taxon>
        <taxon>Nectriaceae</taxon>
        <taxon>Fusarium</taxon>
        <taxon>Fusarium solani species complex</taxon>
    </lineage>
</organism>
<dbReference type="PANTHER" id="PTHR36206:SF12">
    <property type="entry name" value="ASPERCRYPTIN BIOSYNTHESIS CLUSTER-SPECIFIC TRANSCRIPTION REGULATOR ATNN-RELATED"/>
    <property type="match status" value="1"/>
</dbReference>
<dbReference type="GO" id="GO:0003677">
    <property type="term" value="F:DNA binding"/>
    <property type="evidence" value="ECO:0007669"/>
    <property type="project" value="UniProtKB-KW"/>
</dbReference>
<feature type="domain" description="Zn(2)-C6 fungal-type" evidence="8">
    <location>
        <begin position="31"/>
        <end position="59"/>
    </location>
</feature>
<keyword evidence="5" id="KW-0804">Transcription</keyword>
<dbReference type="Pfam" id="PF00172">
    <property type="entry name" value="Zn_clus"/>
    <property type="match status" value="1"/>
</dbReference>
<dbReference type="PANTHER" id="PTHR36206">
    <property type="entry name" value="ASPERCRYPTIN BIOSYNTHESIS CLUSTER-SPECIFIC TRANSCRIPTION REGULATOR ATNN-RELATED"/>
    <property type="match status" value="1"/>
</dbReference>
<dbReference type="PROSITE" id="PS50048">
    <property type="entry name" value="ZN2_CY6_FUNGAL_2"/>
    <property type="match status" value="1"/>
</dbReference>
<gene>
    <name evidence="9" type="ORF">CDV36_006445</name>
</gene>
<keyword evidence="6" id="KW-0539">Nucleus</keyword>
<name>A0A3M2S8G8_9HYPO</name>
<comment type="caution">
    <text evidence="9">The sequence shown here is derived from an EMBL/GenBank/DDBJ whole genome shotgun (WGS) entry which is preliminary data.</text>
</comment>
<dbReference type="PROSITE" id="PS00463">
    <property type="entry name" value="ZN2_CY6_FUNGAL_1"/>
    <property type="match status" value="1"/>
</dbReference>
<evidence type="ECO:0000256" key="4">
    <source>
        <dbReference type="ARBA" id="ARBA00023125"/>
    </source>
</evidence>
<protein>
    <recommendedName>
        <fullName evidence="8">Zn(2)-C6 fungal-type domain-containing protein</fullName>
    </recommendedName>
</protein>
<dbReference type="InterPro" id="IPR036864">
    <property type="entry name" value="Zn2-C6_fun-type_DNA-bd_sf"/>
</dbReference>
<feature type="transmembrane region" description="Helical" evidence="7">
    <location>
        <begin position="362"/>
        <end position="382"/>
    </location>
</feature>
<dbReference type="OrthoDB" id="3172332at2759"/>
<evidence type="ECO:0000259" key="8">
    <source>
        <dbReference type="PROSITE" id="PS50048"/>
    </source>
</evidence>
<dbReference type="CDD" id="cd00067">
    <property type="entry name" value="GAL4"/>
    <property type="match status" value="1"/>
</dbReference>